<dbReference type="RefSeq" id="WP_128513303.1">
    <property type="nucleotide sequence ID" value="NZ_CP049766.1"/>
</dbReference>
<dbReference type="Pfam" id="PF04304">
    <property type="entry name" value="DUF454"/>
    <property type="match status" value="1"/>
</dbReference>
<accession>A0AAJ1HX28</accession>
<reference evidence="2" key="1">
    <citation type="submission" date="2023-01" db="EMBL/GenBank/DDBJ databases">
        <title>Genome analysis of 13 Lactobacillus isolated from gut of wild boar.</title>
        <authorList>
            <person name="Papp P."/>
            <person name="Libisch B."/>
            <person name="Nagy T."/>
            <person name="Olasz F."/>
        </authorList>
    </citation>
    <scope>NUCLEOTIDE SEQUENCE</scope>
    <source>
        <strain evidence="2">F146</strain>
    </source>
</reference>
<name>A0AAJ1HX28_LIMMU</name>
<dbReference type="AlphaFoldDB" id="A0AAJ1HX28"/>
<evidence type="ECO:0000256" key="1">
    <source>
        <dbReference type="SAM" id="Phobius"/>
    </source>
</evidence>
<evidence type="ECO:0000313" key="2">
    <source>
        <dbReference type="EMBL" id="MDC2830130.1"/>
    </source>
</evidence>
<dbReference type="GO" id="GO:0005886">
    <property type="term" value="C:plasma membrane"/>
    <property type="evidence" value="ECO:0007669"/>
    <property type="project" value="TreeGrafter"/>
</dbReference>
<protein>
    <submittedName>
        <fullName evidence="2">DUF454 family protein</fullName>
    </submittedName>
</protein>
<dbReference type="PANTHER" id="PTHR35813:SF1">
    <property type="entry name" value="INNER MEMBRANE PROTEIN YBAN"/>
    <property type="match status" value="1"/>
</dbReference>
<dbReference type="Proteomes" id="UP001220670">
    <property type="component" value="Unassembled WGS sequence"/>
</dbReference>
<evidence type="ECO:0000313" key="3">
    <source>
        <dbReference type="Proteomes" id="UP001220670"/>
    </source>
</evidence>
<feature type="transmembrane region" description="Helical" evidence="1">
    <location>
        <begin position="12"/>
        <end position="43"/>
    </location>
</feature>
<dbReference type="InterPro" id="IPR007401">
    <property type="entry name" value="DUF454"/>
</dbReference>
<dbReference type="EMBL" id="JAQONE010000023">
    <property type="protein sequence ID" value="MDC2830130.1"/>
    <property type="molecule type" value="Genomic_DNA"/>
</dbReference>
<keyword evidence="1" id="KW-1133">Transmembrane helix</keyword>
<comment type="caution">
    <text evidence="2">The sequence shown here is derived from an EMBL/GenBank/DDBJ whole genome shotgun (WGS) entry which is preliminary data.</text>
</comment>
<organism evidence="2 3">
    <name type="scientific">Limosilactobacillus mucosae</name>
    <name type="common">Lactobacillus mucosae</name>
    <dbReference type="NCBI Taxonomy" id="97478"/>
    <lineage>
        <taxon>Bacteria</taxon>
        <taxon>Bacillati</taxon>
        <taxon>Bacillota</taxon>
        <taxon>Bacilli</taxon>
        <taxon>Lactobacillales</taxon>
        <taxon>Lactobacillaceae</taxon>
        <taxon>Limosilactobacillus</taxon>
    </lineage>
</organism>
<keyword evidence="1" id="KW-0472">Membrane</keyword>
<keyword evidence="1" id="KW-0812">Transmembrane</keyword>
<sequence length="89" mass="10264">MLIVLEKIGWGMLALTGFVGGIIGLALPVIPQVPFFLLALFALSKLSPRFHRWLTSRHWYQRMVVPVLEKFHAKRQPKNRVRTVEAKQD</sequence>
<dbReference type="PANTHER" id="PTHR35813">
    <property type="entry name" value="INNER MEMBRANE PROTEIN YBAN"/>
    <property type="match status" value="1"/>
</dbReference>
<proteinExistence type="predicted"/>
<gene>
    <name evidence="2" type="ORF">PO250_07450</name>
</gene>